<dbReference type="InterPro" id="IPR001509">
    <property type="entry name" value="Epimerase_deHydtase"/>
</dbReference>
<evidence type="ECO:0000259" key="2">
    <source>
        <dbReference type="Pfam" id="PF01370"/>
    </source>
</evidence>
<dbReference type="SUPFAM" id="SSF51735">
    <property type="entry name" value="NAD(P)-binding Rossmann-fold domains"/>
    <property type="match status" value="1"/>
</dbReference>
<organism evidence="4 5">
    <name type="scientific">Pedobacter frigidisoli</name>
    <dbReference type="NCBI Taxonomy" id="2530455"/>
    <lineage>
        <taxon>Bacteria</taxon>
        <taxon>Pseudomonadati</taxon>
        <taxon>Bacteroidota</taxon>
        <taxon>Sphingobacteriia</taxon>
        <taxon>Sphingobacteriales</taxon>
        <taxon>Sphingobacteriaceae</taxon>
        <taxon>Pedobacter</taxon>
    </lineage>
</organism>
<dbReference type="InterPro" id="IPR013549">
    <property type="entry name" value="DUF1731"/>
</dbReference>
<accession>A0A4R0PBZ9</accession>
<dbReference type="NCBIfam" id="TIGR01777">
    <property type="entry name" value="yfcH"/>
    <property type="match status" value="1"/>
</dbReference>
<sequence length="307" mass="34189">MVKKILITGASGLVGTELKKHLLSKGYEVNTLSRKKGNEPNSFVWDVYKGTIDENCIDGVNSIIHLAGEGVADKAWTDERKKLIIDSRVKSTELLFKTIKSKPGHQIKSFISSSAVGYYGDCGDEILTEESPNGFGFLPECCKLWEEAVDQGKKLSLRIVKLRTGIVLSNYGGALPQLDKSVRLFVGAALGTGKQWTPWLHISDMVEMYIEAVENLKMQDCYNACAPFPVTNKTLTQAIAKHLHRPFWPIKVPKKAIELLMGERAEAVLMSNNTSAQKILDAGFKFKFTHLDDALRDLYSPSPRREN</sequence>
<dbReference type="Pfam" id="PF01370">
    <property type="entry name" value="Epimerase"/>
    <property type="match status" value="1"/>
</dbReference>
<dbReference type="EMBL" id="SJSN01000001">
    <property type="protein sequence ID" value="TCD12483.1"/>
    <property type="molecule type" value="Genomic_DNA"/>
</dbReference>
<evidence type="ECO:0000313" key="4">
    <source>
        <dbReference type="EMBL" id="TCD12483.1"/>
    </source>
</evidence>
<dbReference type="Proteomes" id="UP000291485">
    <property type="component" value="Unassembled WGS sequence"/>
</dbReference>
<dbReference type="InterPro" id="IPR010099">
    <property type="entry name" value="SDR39U1"/>
</dbReference>
<keyword evidence="5" id="KW-1185">Reference proteome</keyword>
<proteinExistence type="inferred from homology"/>
<comment type="similarity">
    <text evidence="1">Belongs to the NAD(P)-dependent epimerase/dehydratase family. SDR39U1 subfamily.</text>
</comment>
<dbReference type="PANTHER" id="PTHR11092:SF0">
    <property type="entry name" value="EPIMERASE FAMILY PROTEIN SDR39U1"/>
    <property type="match status" value="1"/>
</dbReference>
<dbReference type="PANTHER" id="PTHR11092">
    <property type="entry name" value="SUGAR NUCLEOTIDE EPIMERASE RELATED"/>
    <property type="match status" value="1"/>
</dbReference>
<dbReference type="OrthoDB" id="9801773at2"/>
<name>A0A4R0PBZ9_9SPHI</name>
<dbReference type="Pfam" id="PF08338">
    <property type="entry name" value="DUF1731"/>
    <property type="match status" value="1"/>
</dbReference>
<feature type="domain" description="NAD-dependent epimerase/dehydratase" evidence="2">
    <location>
        <begin position="5"/>
        <end position="130"/>
    </location>
</feature>
<gene>
    <name evidence="4" type="ORF">EZ449_00070</name>
</gene>
<dbReference type="Gene3D" id="3.40.50.720">
    <property type="entry name" value="NAD(P)-binding Rossmann-like Domain"/>
    <property type="match status" value="1"/>
</dbReference>
<comment type="caution">
    <text evidence="4">The sequence shown here is derived from an EMBL/GenBank/DDBJ whole genome shotgun (WGS) entry which is preliminary data.</text>
</comment>
<protein>
    <submittedName>
        <fullName evidence="4">TIGR01777 family protein</fullName>
    </submittedName>
</protein>
<dbReference type="RefSeq" id="WP_131555923.1">
    <property type="nucleotide sequence ID" value="NZ_SJSN01000001.1"/>
</dbReference>
<reference evidence="4 5" key="1">
    <citation type="submission" date="2019-02" db="EMBL/GenBank/DDBJ databases">
        <title>Pedobacter sp. RP-3-11 sp. nov., isolated from Arctic soil.</title>
        <authorList>
            <person name="Dahal R.H."/>
        </authorList>
    </citation>
    <scope>NUCLEOTIDE SEQUENCE [LARGE SCALE GENOMIC DNA]</scope>
    <source>
        <strain evidence="4 5">RP-3-11</strain>
    </source>
</reference>
<feature type="domain" description="DUF1731" evidence="3">
    <location>
        <begin position="252"/>
        <end position="298"/>
    </location>
</feature>
<dbReference type="AlphaFoldDB" id="A0A4R0PBZ9"/>
<evidence type="ECO:0000313" key="5">
    <source>
        <dbReference type="Proteomes" id="UP000291485"/>
    </source>
</evidence>
<evidence type="ECO:0000256" key="1">
    <source>
        <dbReference type="ARBA" id="ARBA00009353"/>
    </source>
</evidence>
<evidence type="ECO:0000259" key="3">
    <source>
        <dbReference type="Pfam" id="PF08338"/>
    </source>
</evidence>
<dbReference type="InterPro" id="IPR036291">
    <property type="entry name" value="NAD(P)-bd_dom_sf"/>
</dbReference>